<protein>
    <submittedName>
        <fullName evidence="1">Uncharacterized protein</fullName>
    </submittedName>
</protein>
<gene>
    <name evidence="1" type="ORF">A0O21_09105</name>
</gene>
<sequence length="103" mass="11340">MVTDQNYNDISKEVYDLDPKKYPKYKDQVQIGDTIDSNGQDFKVIEAIGNSANPTSNGMQAMAVAPIVDGEPDTSQIVIAYADPHFSRGNSFLNGTCLCYTIR</sequence>
<dbReference type="EMBL" id="CP014699">
    <property type="protein sequence ID" value="AND80146.1"/>
    <property type="molecule type" value="Genomic_DNA"/>
</dbReference>
<evidence type="ECO:0000313" key="2">
    <source>
        <dbReference type="Proteomes" id="UP000077317"/>
    </source>
</evidence>
<dbReference type="AlphaFoldDB" id="A0A172Q9K8"/>
<dbReference type="STRING" id="1811193.A0O21_09105"/>
<reference evidence="2" key="2">
    <citation type="submission" date="2016-03" db="EMBL/GenBank/DDBJ databases">
        <title>Streptococcus antelopensis sp. nov., isolated from the feces of the Tibetan antelope (Pantholops hodgsonii) in Hoh Xil National Nature Reserve, Qinghai, China.</title>
        <authorList>
            <person name="Bai X."/>
        </authorList>
    </citation>
    <scope>NUCLEOTIDE SEQUENCE [LARGE SCALE GENOMIC DNA]</scope>
    <source>
        <strain evidence="2">TA 26</strain>
    </source>
</reference>
<dbReference type="RefSeq" id="WP_067064478.1">
    <property type="nucleotide sequence ID" value="NZ_CP014699.1"/>
</dbReference>
<keyword evidence="2" id="KW-1185">Reference proteome</keyword>
<organism evidence="1 2">
    <name type="scientific">Streptococcus pantholopis</name>
    <dbReference type="NCBI Taxonomy" id="1811193"/>
    <lineage>
        <taxon>Bacteria</taxon>
        <taxon>Bacillati</taxon>
        <taxon>Bacillota</taxon>
        <taxon>Bacilli</taxon>
        <taxon>Lactobacillales</taxon>
        <taxon>Streptococcaceae</taxon>
        <taxon>Streptococcus</taxon>
    </lineage>
</organism>
<evidence type="ECO:0000313" key="1">
    <source>
        <dbReference type="EMBL" id="AND80146.1"/>
    </source>
</evidence>
<accession>A0A172Q9K8</accession>
<dbReference type="OrthoDB" id="2236369at2"/>
<dbReference type="Proteomes" id="UP000077317">
    <property type="component" value="Chromosome"/>
</dbReference>
<proteinExistence type="predicted"/>
<dbReference type="KEGG" id="spat:A0O21_09105"/>
<reference evidence="1 2" key="1">
    <citation type="journal article" date="2016" name="Int. J. Syst. Evol. Microbiol.">
        <title>Streptococcuspantholopis sp. nov., isolated from faeces of the Tibetan antelope (Pantholops hodgsonii).</title>
        <authorList>
            <person name="Bai X."/>
            <person name="Xiong Y."/>
            <person name="Lu S."/>
            <person name="Jin D."/>
            <person name="Lai X."/>
            <person name="Yang J."/>
            <person name="Niu L."/>
            <person name="Hu S."/>
            <person name="Meng X."/>
            <person name="Pu J."/>
            <person name="Ye C."/>
            <person name="Xu J."/>
        </authorList>
    </citation>
    <scope>NUCLEOTIDE SEQUENCE [LARGE SCALE GENOMIC DNA]</scope>
    <source>
        <strain evidence="1 2">TA 26</strain>
    </source>
</reference>
<name>A0A172Q9K8_9STRE</name>